<feature type="compositionally biased region" description="Basic and acidic residues" evidence="5">
    <location>
        <begin position="872"/>
        <end position="888"/>
    </location>
</feature>
<proteinExistence type="inferred from homology"/>
<keyword evidence="9" id="KW-1185">Reference proteome</keyword>
<feature type="region of interest" description="Disordered" evidence="5">
    <location>
        <begin position="290"/>
        <end position="309"/>
    </location>
</feature>
<keyword evidence="4" id="KW-0175">Coiled coil</keyword>
<reference evidence="8 9" key="1">
    <citation type="journal article" date="2015" name="Sci. Rep.">
        <title>Genome of the facultative scuticociliatosis pathogen Pseudocohnilembus persalinus provides insight into its virulence through horizontal gene transfer.</title>
        <authorList>
            <person name="Xiong J."/>
            <person name="Wang G."/>
            <person name="Cheng J."/>
            <person name="Tian M."/>
            <person name="Pan X."/>
            <person name="Warren A."/>
            <person name="Jiang C."/>
            <person name="Yuan D."/>
            <person name="Miao W."/>
        </authorList>
    </citation>
    <scope>NUCLEOTIDE SEQUENCE [LARGE SCALE GENOMIC DNA]</scope>
    <source>
        <strain evidence="8">36N120E</strain>
    </source>
</reference>
<evidence type="ECO:0000256" key="1">
    <source>
        <dbReference type="ARBA" id="ARBA00004496"/>
    </source>
</evidence>
<evidence type="ECO:0000259" key="7">
    <source>
        <dbReference type="Pfam" id="PF11923"/>
    </source>
</evidence>
<dbReference type="PANTHER" id="PTHR15239">
    <property type="entry name" value="NUCLEAR EXPORT MEDIATOR FACTOR NEMF"/>
    <property type="match status" value="1"/>
</dbReference>
<dbReference type="FunCoup" id="A0A0V0QFW3">
    <property type="interactions" value="375"/>
</dbReference>
<feature type="compositionally biased region" description="Basic and acidic residues" evidence="5">
    <location>
        <begin position="936"/>
        <end position="946"/>
    </location>
</feature>
<dbReference type="AlphaFoldDB" id="A0A0V0QFW3"/>
<name>A0A0V0QFW3_PSEPJ</name>
<dbReference type="InterPro" id="IPR051608">
    <property type="entry name" value="RQC_Subunit_NEMF"/>
</dbReference>
<keyword evidence="3" id="KW-0963">Cytoplasm</keyword>
<gene>
    <name evidence="8" type="ORF">PPERSA_08208</name>
</gene>
<dbReference type="GO" id="GO:0072344">
    <property type="term" value="P:rescue of stalled ribosome"/>
    <property type="evidence" value="ECO:0007669"/>
    <property type="project" value="TreeGrafter"/>
</dbReference>
<dbReference type="InParanoid" id="A0A0V0QFW3"/>
<evidence type="ECO:0000313" key="9">
    <source>
        <dbReference type="Proteomes" id="UP000054937"/>
    </source>
</evidence>
<comment type="similarity">
    <text evidence="2">Belongs to the NEMF family.</text>
</comment>
<dbReference type="GO" id="GO:1990112">
    <property type="term" value="C:RQC complex"/>
    <property type="evidence" value="ECO:0007669"/>
    <property type="project" value="TreeGrafter"/>
</dbReference>
<feature type="compositionally biased region" description="Basic and acidic residues" evidence="5">
    <location>
        <begin position="189"/>
        <end position="219"/>
    </location>
</feature>
<comment type="subcellular location">
    <subcellularLocation>
        <location evidence="1">Cytoplasm</location>
    </subcellularLocation>
</comment>
<feature type="compositionally biased region" description="Polar residues" evidence="5">
    <location>
        <begin position="923"/>
        <end position="935"/>
    </location>
</feature>
<feature type="domain" description="NFACT protein C-terminal" evidence="7">
    <location>
        <begin position="996"/>
        <end position="1088"/>
    </location>
</feature>
<dbReference type="GO" id="GO:0005737">
    <property type="term" value="C:cytoplasm"/>
    <property type="evidence" value="ECO:0007669"/>
    <property type="project" value="UniProtKB-SubCell"/>
</dbReference>
<dbReference type="GO" id="GO:0000049">
    <property type="term" value="F:tRNA binding"/>
    <property type="evidence" value="ECO:0007669"/>
    <property type="project" value="TreeGrafter"/>
</dbReference>
<dbReference type="PANTHER" id="PTHR15239:SF6">
    <property type="entry name" value="RIBOSOME QUALITY CONTROL COMPLEX SUBUNIT NEMF"/>
    <property type="match status" value="1"/>
</dbReference>
<dbReference type="EMBL" id="LDAU01000176">
    <property type="protein sequence ID" value="KRX01107.1"/>
    <property type="molecule type" value="Genomic_DNA"/>
</dbReference>
<feature type="compositionally biased region" description="Low complexity" evidence="5">
    <location>
        <begin position="770"/>
        <end position="787"/>
    </location>
</feature>
<dbReference type="InterPro" id="IPR008532">
    <property type="entry name" value="NFACT_RNA-bd"/>
</dbReference>
<feature type="compositionally biased region" description="Basic and acidic residues" evidence="5">
    <location>
        <begin position="146"/>
        <end position="172"/>
    </location>
</feature>
<dbReference type="Pfam" id="PF05833">
    <property type="entry name" value="NFACT_N"/>
    <property type="match status" value="1"/>
</dbReference>
<comment type="caution">
    <text evidence="8">The sequence shown here is derived from an EMBL/GenBank/DDBJ whole genome shotgun (WGS) entry which is preliminary data.</text>
</comment>
<feature type="region of interest" description="Disordered" evidence="5">
    <location>
        <begin position="140"/>
        <end position="219"/>
    </location>
</feature>
<sequence>MQGPDQKQELIIENGVRFNTTSSDIQKKKTPSAFCMKFRKFLRSKRLENIQQVGVERVVIFTFGTGEFQNHLILELYSQGNIILTDSDFVIIQLIRSHEFSETVKTAVGEKYPFDLAANLYLEKFDISEDNIRKLTNKMNEQQDDENQKNDLNKQEEDLQKDQKEEDQKKEIDDDEILSKNKQKKLNKQMKEQESQKQQEAQKKNKQNKKDQKKGKQEKEKKLKDIIFKLVPSLHQPVIDSVILENQFNPNAKCSEVSIQDIQNLAQKCIQLQKYYMTAEPKGYLVVSEKNQQQNQEKNDQNQENKEKQIKNESYFEFSPLVLKMYEGKVFKEMASFNKVIDIYFQQLGQNEKDEGHKYEGISNQKQSIILKKFNNIIRDQDQRIQALQTEQEASFRKAYLIERNIHDVDAIASIIKQMIQGGISWDKIYKMVNEGKENGDPLANIIEDMDFDRNRVTVLLEDPDEDAQEDMVVVDIDVYENAYTNAKQYYQNKKANFRKELKTKEAKQIAMKQAELTAAREMEKQQIKHNAVSNRKTYWFEKFYWFLTTENYLVICGRDAGQNEQLIKKYMRKGDVYIHADYHGAASTIIKNNNPQEEIPQQTLEEAAQYAVCRSKAWDSKILSSAYWVYDHQVSKRAETGEYLPHGSFMIRGKKNFITPMRMEMGAALVFKLDDEESVKRHVNDRSVKEENSMSELNPTKAKLEMLKNQEGLELLSQNSQGSELPSYEMLKKKSSQLQNQNGSELKEEVTVVHMMGATVKNKQQQLAQQQQKQAQMSKQQINQLQKKIKDEQKSGGGKKSQKSKKQLQEIEEAKRKLEEEKRLKEANQQNVVNVKRGKASKIRKMKQKYADQTEEERDLKMKLMGAQKVEGFDWKKQADKKNKNNELEQDQENENESENQNENQSQDEKSEKTENEENKSQISESNKSNGKNLESNRKLSKDQKEDLEENEKDEENEDEEEEGEDENEKKKQKAGKKEIDEGKDENIDENQINQELAELNKLVTYLYPEDNYSNMLFVCAPYQTLQKMNCKFLVKLLPGTQKKGKASQEIIQYFSSLKETTPIEKKVMKCIPDQEMINQIIGNCKVNAAGLLKMKQTQKVQKKQFKKAQDKAEEDIKKTTGNLF</sequence>
<evidence type="ECO:0000259" key="6">
    <source>
        <dbReference type="Pfam" id="PF05670"/>
    </source>
</evidence>
<dbReference type="OMA" id="MFLEFFA"/>
<dbReference type="OrthoDB" id="207084at2759"/>
<feature type="compositionally biased region" description="Acidic residues" evidence="5">
    <location>
        <begin position="889"/>
        <end position="901"/>
    </location>
</feature>
<dbReference type="InterPro" id="IPR021846">
    <property type="entry name" value="NFACT-C"/>
</dbReference>
<feature type="compositionally biased region" description="Basic residues" evidence="5">
    <location>
        <begin position="837"/>
        <end position="849"/>
    </location>
</feature>
<feature type="compositionally biased region" description="Acidic residues" evidence="5">
    <location>
        <begin position="947"/>
        <end position="968"/>
    </location>
</feature>
<evidence type="ECO:0000256" key="2">
    <source>
        <dbReference type="ARBA" id="ARBA00008318"/>
    </source>
</evidence>
<dbReference type="GO" id="GO:0043023">
    <property type="term" value="F:ribosomal large subunit binding"/>
    <property type="evidence" value="ECO:0007669"/>
    <property type="project" value="TreeGrafter"/>
</dbReference>
<evidence type="ECO:0000256" key="5">
    <source>
        <dbReference type="SAM" id="MobiDB-lite"/>
    </source>
</evidence>
<feature type="compositionally biased region" description="Basic and acidic residues" evidence="5">
    <location>
        <begin position="808"/>
        <end position="827"/>
    </location>
</feature>
<dbReference type="Pfam" id="PF11923">
    <property type="entry name" value="NFACT-C"/>
    <property type="match status" value="1"/>
</dbReference>
<feature type="domain" description="NFACT RNA-binding" evidence="6">
    <location>
        <begin position="543"/>
        <end position="654"/>
    </location>
</feature>
<protein>
    <recommendedName>
        <fullName evidence="10">NFACT RNA-binding domain-containing protein</fullName>
    </recommendedName>
</protein>
<evidence type="ECO:0000313" key="8">
    <source>
        <dbReference type="EMBL" id="KRX01107.1"/>
    </source>
</evidence>
<dbReference type="Gene3D" id="2.30.310.10">
    <property type="entry name" value="ibrinogen binding protein from staphylococcus aureus domain"/>
    <property type="match status" value="1"/>
</dbReference>
<feature type="compositionally biased region" description="Basic and acidic residues" evidence="5">
    <location>
        <begin position="908"/>
        <end position="921"/>
    </location>
</feature>
<evidence type="ECO:0000256" key="4">
    <source>
        <dbReference type="ARBA" id="ARBA00023054"/>
    </source>
</evidence>
<organism evidence="8 9">
    <name type="scientific">Pseudocohnilembus persalinus</name>
    <name type="common">Ciliate</name>
    <dbReference type="NCBI Taxonomy" id="266149"/>
    <lineage>
        <taxon>Eukaryota</taxon>
        <taxon>Sar</taxon>
        <taxon>Alveolata</taxon>
        <taxon>Ciliophora</taxon>
        <taxon>Intramacronucleata</taxon>
        <taxon>Oligohymenophorea</taxon>
        <taxon>Scuticociliatia</taxon>
        <taxon>Philasterida</taxon>
        <taxon>Pseudocohnilembidae</taxon>
        <taxon>Pseudocohnilembus</taxon>
    </lineage>
</organism>
<evidence type="ECO:0008006" key="10">
    <source>
        <dbReference type="Google" id="ProtNLM"/>
    </source>
</evidence>
<feature type="region of interest" description="Disordered" evidence="5">
    <location>
        <begin position="770"/>
        <end position="993"/>
    </location>
</feature>
<feature type="compositionally biased region" description="Basic and acidic residues" evidence="5">
    <location>
        <begin position="297"/>
        <end position="309"/>
    </location>
</feature>
<dbReference type="Proteomes" id="UP000054937">
    <property type="component" value="Unassembled WGS sequence"/>
</dbReference>
<evidence type="ECO:0000256" key="3">
    <source>
        <dbReference type="ARBA" id="ARBA00022490"/>
    </source>
</evidence>
<dbReference type="Pfam" id="PF05670">
    <property type="entry name" value="NFACT-R_1"/>
    <property type="match status" value="1"/>
</dbReference>
<accession>A0A0V0QFW3</accession>